<feature type="region of interest" description="Disordered" evidence="1">
    <location>
        <begin position="1"/>
        <end position="53"/>
    </location>
</feature>
<comment type="caution">
    <text evidence="3">The sequence shown here is derived from an EMBL/GenBank/DDBJ whole genome shotgun (WGS) entry which is preliminary data.</text>
</comment>
<dbReference type="InterPro" id="IPR036047">
    <property type="entry name" value="F-box-like_dom_sf"/>
</dbReference>
<gene>
    <name evidence="3" type="ORF">B0H17DRAFT_985143</name>
</gene>
<dbReference type="SUPFAM" id="SSF81383">
    <property type="entry name" value="F-box domain"/>
    <property type="match status" value="1"/>
</dbReference>
<evidence type="ECO:0000259" key="2">
    <source>
        <dbReference type="PROSITE" id="PS50181"/>
    </source>
</evidence>
<feature type="compositionally biased region" description="Basic and acidic residues" evidence="1">
    <location>
        <begin position="20"/>
        <end position="37"/>
    </location>
</feature>
<accession>A0AAD7D9S2</accession>
<dbReference type="AlphaFoldDB" id="A0AAD7D9S2"/>
<keyword evidence="4" id="KW-1185">Reference proteome</keyword>
<reference evidence="3" key="1">
    <citation type="submission" date="2023-03" db="EMBL/GenBank/DDBJ databases">
        <title>Massive genome expansion in bonnet fungi (Mycena s.s.) driven by repeated elements and novel gene families across ecological guilds.</title>
        <authorList>
            <consortium name="Lawrence Berkeley National Laboratory"/>
            <person name="Harder C.B."/>
            <person name="Miyauchi S."/>
            <person name="Viragh M."/>
            <person name="Kuo A."/>
            <person name="Thoen E."/>
            <person name="Andreopoulos B."/>
            <person name="Lu D."/>
            <person name="Skrede I."/>
            <person name="Drula E."/>
            <person name="Henrissat B."/>
            <person name="Morin E."/>
            <person name="Kohler A."/>
            <person name="Barry K."/>
            <person name="LaButti K."/>
            <person name="Morin E."/>
            <person name="Salamov A."/>
            <person name="Lipzen A."/>
            <person name="Mereny Z."/>
            <person name="Hegedus B."/>
            <person name="Baldrian P."/>
            <person name="Stursova M."/>
            <person name="Weitz H."/>
            <person name="Taylor A."/>
            <person name="Grigoriev I.V."/>
            <person name="Nagy L.G."/>
            <person name="Martin F."/>
            <person name="Kauserud H."/>
        </authorList>
    </citation>
    <scope>NUCLEOTIDE SEQUENCE</scope>
    <source>
        <strain evidence="3">CBHHK067</strain>
    </source>
</reference>
<organism evidence="3 4">
    <name type="scientific">Mycena rosella</name>
    <name type="common">Pink bonnet</name>
    <name type="synonym">Agaricus rosellus</name>
    <dbReference type="NCBI Taxonomy" id="1033263"/>
    <lineage>
        <taxon>Eukaryota</taxon>
        <taxon>Fungi</taxon>
        <taxon>Dikarya</taxon>
        <taxon>Basidiomycota</taxon>
        <taxon>Agaricomycotina</taxon>
        <taxon>Agaricomycetes</taxon>
        <taxon>Agaricomycetidae</taxon>
        <taxon>Agaricales</taxon>
        <taxon>Marasmiineae</taxon>
        <taxon>Mycenaceae</taxon>
        <taxon>Mycena</taxon>
    </lineage>
</organism>
<dbReference type="EMBL" id="JARKIE010000095">
    <property type="protein sequence ID" value="KAJ7686556.1"/>
    <property type="molecule type" value="Genomic_DNA"/>
</dbReference>
<protein>
    <recommendedName>
        <fullName evidence="2">F-box domain-containing protein</fullName>
    </recommendedName>
</protein>
<proteinExistence type="predicted"/>
<dbReference type="Proteomes" id="UP001221757">
    <property type="component" value="Unassembled WGS sequence"/>
</dbReference>
<name>A0AAD7D9S2_MYCRO</name>
<feature type="domain" description="F-box" evidence="2">
    <location>
        <begin position="104"/>
        <end position="153"/>
    </location>
</feature>
<feature type="compositionally biased region" description="Acidic residues" evidence="1">
    <location>
        <begin position="38"/>
        <end position="53"/>
    </location>
</feature>
<evidence type="ECO:0000313" key="4">
    <source>
        <dbReference type="Proteomes" id="UP001221757"/>
    </source>
</evidence>
<dbReference type="InterPro" id="IPR001810">
    <property type="entry name" value="F-box_dom"/>
</dbReference>
<sequence>MSSARRQSGRLAKQAITPAKAEESTAPKDQGKPKTNQDEESDEDSEDGVESDTSEYGGFCPFMQLPRAVYHIFLGKKRPVKKRQKLNQSTSRTLGRKGKIVDKTCYLTAIPLDVLLEIFVQLEPKALILLARTNRAFRQHLLSKAANSTWKKARENIDGPDCPTDLSEQRWAHLLYGPAKCQSCGAKNIQRVDFGLRRRACTRCLKDNLVVTSSFRKHFPHLEDTILKLIPYTNIGGSAHGHASRNNFYWKPDIEEMADTLAAKERDVHMRLIGARKKLEDFTAERVALVATVVEHAAICRDWLRLLARRREHEESLLCDRRCDAIKDRFMKLGYAEVDLSCISYEASVRQTAQLTDRIWNNIYPGLENLVKASRDRRLKSEHDARIEARVRLVQDIYTAYKKTLVPAQWRFLPGLHKILQLPAFDNIVNAPDDVDVDMSHFKEGRDALPGFLISWPATRKAELVRLMDDARASRPDSSAAQAGTASTVAVSDARRSLDLTTVVFWCKSCAYGQNSLIGWEAAAGHHCCQPVYPRSQVTSVEPNLEFSERGSAGAASLVTLAGLDERHATCSDMDRLDRRFMCLACPRSVPGSKQEYSVFPWRAAVSHFRASHHSAPQWRQLNSVETQWMKTQEPRDPTLSWSCNHCPQYLDNYHTFASVVDHVKTVHSIAKPTAPTDLFRYLDLPRTPSTFFIATAQYHCNRCPPSNNKKHRRTFQLGGVRSHLQAKHKILDPVANKDWVEAKSI</sequence>
<dbReference type="CDD" id="cd09917">
    <property type="entry name" value="F-box_SF"/>
    <property type="match status" value="1"/>
</dbReference>
<evidence type="ECO:0000313" key="3">
    <source>
        <dbReference type="EMBL" id="KAJ7686556.1"/>
    </source>
</evidence>
<dbReference type="PROSITE" id="PS50181">
    <property type="entry name" value="FBOX"/>
    <property type="match status" value="1"/>
</dbReference>
<evidence type="ECO:0000256" key="1">
    <source>
        <dbReference type="SAM" id="MobiDB-lite"/>
    </source>
</evidence>